<organism evidence="1 2">
    <name type="scientific">Hyaloscypha hepaticicola</name>
    <dbReference type="NCBI Taxonomy" id="2082293"/>
    <lineage>
        <taxon>Eukaryota</taxon>
        <taxon>Fungi</taxon>
        <taxon>Dikarya</taxon>
        <taxon>Ascomycota</taxon>
        <taxon>Pezizomycotina</taxon>
        <taxon>Leotiomycetes</taxon>
        <taxon>Helotiales</taxon>
        <taxon>Hyaloscyphaceae</taxon>
        <taxon>Hyaloscypha</taxon>
    </lineage>
</organism>
<keyword evidence="2" id="KW-1185">Reference proteome</keyword>
<evidence type="ECO:0000313" key="2">
    <source>
        <dbReference type="Proteomes" id="UP000235672"/>
    </source>
</evidence>
<name>A0A2J6PER7_9HELO</name>
<protein>
    <submittedName>
        <fullName evidence="1">Uncharacterized protein</fullName>
    </submittedName>
</protein>
<gene>
    <name evidence="1" type="ORF">NA56DRAFT_713223</name>
</gene>
<accession>A0A2J6PER7</accession>
<dbReference type="Proteomes" id="UP000235672">
    <property type="component" value="Unassembled WGS sequence"/>
</dbReference>
<reference evidence="1 2" key="1">
    <citation type="submission" date="2016-05" db="EMBL/GenBank/DDBJ databases">
        <title>A degradative enzymes factory behind the ericoid mycorrhizal symbiosis.</title>
        <authorList>
            <consortium name="DOE Joint Genome Institute"/>
            <person name="Martino E."/>
            <person name="Morin E."/>
            <person name="Grelet G."/>
            <person name="Kuo A."/>
            <person name="Kohler A."/>
            <person name="Daghino S."/>
            <person name="Barry K."/>
            <person name="Choi C."/>
            <person name="Cichocki N."/>
            <person name="Clum A."/>
            <person name="Copeland A."/>
            <person name="Hainaut M."/>
            <person name="Haridas S."/>
            <person name="Labutti K."/>
            <person name="Lindquist E."/>
            <person name="Lipzen A."/>
            <person name="Khouja H.-R."/>
            <person name="Murat C."/>
            <person name="Ohm R."/>
            <person name="Olson A."/>
            <person name="Spatafora J."/>
            <person name="Veneault-Fourrey C."/>
            <person name="Henrissat B."/>
            <person name="Grigoriev I."/>
            <person name="Martin F."/>
            <person name="Perotto S."/>
        </authorList>
    </citation>
    <scope>NUCLEOTIDE SEQUENCE [LARGE SCALE GENOMIC DNA]</scope>
    <source>
        <strain evidence="1 2">UAMH 7357</strain>
    </source>
</reference>
<sequence length="217" mass="23839">MNIYTTGSAPQKILAVLQLEDPDIILIAKDIQNIVKKVYQQELLGKIPIQWLHDTLSAGGYQFRFDVDVNDYIDSSFPEFKSITCYDADDADVTDSYNSTRAISISVRNTSITADDAYVIISIQAVAVTGPESTKSNDDAGASPSHYSSSIRVELSSFEYLFPITKPPPFSCDAGTPVSTTFRLRYAYSASIACSTSISMSFDGRVYKYTVRTGKIA</sequence>
<evidence type="ECO:0000313" key="1">
    <source>
        <dbReference type="EMBL" id="PMD12386.1"/>
    </source>
</evidence>
<proteinExistence type="predicted"/>
<dbReference type="EMBL" id="KZ613552">
    <property type="protein sequence ID" value="PMD12386.1"/>
    <property type="molecule type" value="Genomic_DNA"/>
</dbReference>
<dbReference type="AlphaFoldDB" id="A0A2J6PER7"/>